<proteinExistence type="predicted"/>
<feature type="non-terminal residue" evidence="3">
    <location>
        <position position="1"/>
    </location>
</feature>
<evidence type="ECO:0000313" key="3">
    <source>
        <dbReference type="EMBL" id="KAL3811513.1"/>
    </source>
</evidence>
<dbReference type="AlphaFoldDB" id="A0ABD3RF89"/>
<name>A0ABD3RF89_9STRA</name>
<feature type="region of interest" description="Disordered" evidence="1">
    <location>
        <begin position="186"/>
        <end position="206"/>
    </location>
</feature>
<reference evidence="3 4" key="1">
    <citation type="submission" date="2024-10" db="EMBL/GenBank/DDBJ databases">
        <title>Updated reference genomes for cyclostephanoid diatoms.</title>
        <authorList>
            <person name="Roberts W.R."/>
            <person name="Alverson A.J."/>
        </authorList>
    </citation>
    <scope>NUCLEOTIDE SEQUENCE [LARGE SCALE GENOMIC DNA]</scope>
    <source>
        <strain evidence="3 4">AJA228-03</strain>
    </source>
</reference>
<dbReference type="EMBL" id="JALLPB020000256">
    <property type="protein sequence ID" value="KAL3811513.1"/>
    <property type="molecule type" value="Genomic_DNA"/>
</dbReference>
<feature type="domain" description="PPIase cyclophilin-type" evidence="2">
    <location>
        <begin position="235"/>
        <end position="430"/>
    </location>
</feature>
<dbReference type="InterPro" id="IPR002130">
    <property type="entry name" value="Cyclophilin-type_PPIase_dom"/>
</dbReference>
<evidence type="ECO:0000259" key="2">
    <source>
        <dbReference type="PROSITE" id="PS50072"/>
    </source>
</evidence>
<dbReference type="Proteomes" id="UP001530377">
    <property type="component" value="Unassembled WGS sequence"/>
</dbReference>
<feature type="compositionally biased region" description="Low complexity" evidence="1">
    <location>
        <begin position="186"/>
        <end position="196"/>
    </location>
</feature>
<dbReference type="PROSITE" id="PS50072">
    <property type="entry name" value="CSA_PPIASE_2"/>
    <property type="match status" value="1"/>
</dbReference>
<comment type="caution">
    <text evidence="3">The sequence shown here is derived from an EMBL/GenBank/DDBJ whole genome shotgun (WGS) entry which is preliminary data.</text>
</comment>
<gene>
    <name evidence="3" type="ORF">ACHAXA_000417</name>
</gene>
<sequence>YCRREEERDLTCLGREMAKAKSPLPSFPWLPLLAVAVATTGGGMGEGCVASCAFLALRRHPSSTIVGSGIGRALTESSNFMDGDDGGGGGGGGGGDGGLGRREFLLSRAVPSAAASAAAVVLLLPPSSPPFPDVVANAASVPVQRAVGYAEYKCKSEGNCLEKLDFDAAVGWNWGGVDRCDASDPTCGPDGTTTSSGGVGTSLSPPPLPDGIVVTDVVEMTLTIGSGSRSETRTLRMGLYGEECPESAREMIDLCGRSGLVTSRDLLLGSPVRLAGGGGSLTYIRGGERLDFGVPSQRVAYARYTRRAKAPDEFVPQSRPDGERLRLVREERSARAHDVAGLVSIPREGIGYGGGLVLGKDDEAYASSFQLTVGAVPGMDGEGRKVIGQLLDDESMDTLSRLAGLATRKLIPGQSGGTPLIKVNVDDSVVYSMQELTARESKT</sequence>
<organism evidence="3 4">
    <name type="scientific">Cyclostephanos tholiformis</name>
    <dbReference type="NCBI Taxonomy" id="382380"/>
    <lineage>
        <taxon>Eukaryota</taxon>
        <taxon>Sar</taxon>
        <taxon>Stramenopiles</taxon>
        <taxon>Ochrophyta</taxon>
        <taxon>Bacillariophyta</taxon>
        <taxon>Coscinodiscophyceae</taxon>
        <taxon>Thalassiosirophycidae</taxon>
        <taxon>Stephanodiscales</taxon>
        <taxon>Stephanodiscaceae</taxon>
        <taxon>Cyclostephanos</taxon>
    </lineage>
</organism>
<keyword evidence="4" id="KW-1185">Reference proteome</keyword>
<evidence type="ECO:0000256" key="1">
    <source>
        <dbReference type="SAM" id="MobiDB-lite"/>
    </source>
</evidence>
<protein>
    <recommendedName>
        <fullName evidence="2">PPIase cyclophilin-type domain-containing protein</fullName>
    </recommendedName>
</protein>
<accession>A0ABD3RF89</accession>
<evidence type="ECO:0000313" key="4">
    <source>
        <dbReference type="Proteomes" id="UP001530377"/>
    </source>
</evidence>